<dbReference type="EMBL" id="WUYC01000001">
    <property type="protein sequence ID" value="MBM4713748.1"/>
    <property type="molecule type" value="Genomic_DNA"/>
</dbReference>
<sequence>MTSIVIAGASLAGARTAEGLRNKGFDGVITLVGDEADLPYDRPPLSKSALTKGESAETLAFHPESWYPDNGIDLRLGERALHLDPQRGLLRTTLSEIEFDDLVIATGARPRNPFPKAPDGVFTLRTLTDAHLLRERLRSCRHLVVIGGGFIGLEVAASARASGVDVTVVEVAEIPLSRNLGASVAPILGDLARDHGVRLLCGRSVADLEGTDRIERVVLDEGQAIDADLVLVGVGAVPNVEWLDGSGLDTSAAGVHCDPTGRAGHRVWAVGDAACWADANGVLHRHEHWTSATEQARIVAHNLIEDEKRTLDSVGYVWSDQFGRRIDIIGDTTGDATVRFLSRTPGHLAALYSRDGRLVGACIVGQPRLMIKCRKWIADRTEIGSIPEWQDATA</sequence>
<dbReference type="InterPro" id="IPR036188">
    <property type="entry name" value="FAD/NAD-bd_sf"/>
</dbReference>
<reference evidence="7" key="1">
    <citation type="submission" date="2019-11" db="EMBL/GenBank/DDBJ databases">
        <title>Spread of Macrolides and rifampicin resistant Rhodococcus equi in clinical isolates in the USA.</title>
        <authorList>
            <person name="Alvarez-Narvaez S."/>
            <person name="Huber L."/>
            <person name="Cohen N.D."/>
            <person name="Slovis N."/>
            <person name="Greiter M."/>
            <person name="Giguere S."/>
            <person name="Hart K."/>
        </authorList>
    </citation>
    <scope>NUCLEOTIDE SEQUENCE</scope>
    <source>
        <strain evidence="7">Lh_5</strain>
    </source>
</reference>
<dbReference type="PRINTS" id="PR00411">
    <property type="entry name" value="PNDRDTASEI"/>
</dbReference>
<evidence type="ECO:0000256" key="3">
    <source>
        <dbReference type="ARBA" id="ARBA00022827"/>
    </source>
</evidence>
<accession>A0AAE2W4P3</accession>
<comment type="caution">
    <text evidence="7">The sequence shown here is derived from an EMBL/GenBank/DDBJ whole genome shotgun (WGS) entry which is preliminary data.</text>
</comment>
<proteinExistence type="predicted"/>
<feature type="domain" description="Reductase C-terminal" evidence="6">
    <location>
        <begin position="316"/>
        <end position="383"/>
    </location>
</feature>
<gene>
    <name evidence="7" type="ORF">GS551_05960</name>
</gene>
<dbReference type="Proteomes" id="UP000706122">
    <property type="component" value="Unassembled WGS sequence"/>
</dbReference>
<dbReference type="PANTHER" id="PTHR43557:SF2">
    <property type="entry name" value="RIESKE DOMAIN-CONTAINING PROTEIN-RELATED"/>
    <property type="match status" value="1"/>
</dbReference>
<evidence type="ECO:0000259" key="6">
    <source>
        <dbReference type="Pfam" id="PF14759"/>
    </source>
</evidence>
<evidence type="ECO:0000256" key="1">
    <source>
        <dbReference type="ARBA" id="ARBA00001974"/>
    </source>
</evidence>
<keyword evidence="2" id="KW-0285">Flavoprotein</keyword>
<dbReference type="Pfam" id="PF07992">
    <property type="entry name" value="Pyr_redox_2"/>
    <property type="match status" value="1"/>
</dbReference>
<dbReference type="Gene3D" id="3.50.50.60">
    <property type="entry name" value="FAD/NAD(P)-binding domain"/>
    <property type="match status" value="2"/>
</dbReference>
<dbReference type="AlphaFoldDB" id="A0AAE2W4P3"/>
<dbReference type="PANTHER" id="PTHR43557">
    <property type="entry name" value="APOPTOSIS-INDUCING FACTOR 1"/>
    <property type="match status" value="1"/>
</dbReference>
<evidence type="ECO:0000256" key="2">
    <source>
        <dbReference type="ARBA" id="ARBA00022630"/>
    </source>
</evidence>
<keyword evidence="4" id="KW-0560">Oxidoreductase</keyword>
<evidence type="ECO:0000313" key="7">
    <source>
        <dbReference type="EMBL" id="MBM4713748.1"/>
    </source>
</evidence>
<evidence type="ECO:0000259" key="5">
    <source>
        <dbReference type="Pfam" id="PF07992"/>
    </source>
</evidence>
<feature type="domain" description="FAD/NAD(P)-binding" evidence="5">
    <location>
        <begin position="3"/>
        <end position="296"/>
    </location>
</feature>
<dbReference type="InterPro" id="IPR016156">
    <property type="entry name" value="FAD/NAD-linked_Rdtase_dimer_sf"/>
</dbReference>
<dbReference type="InterPro" id="IPR050446">
    <property type="entry name" value="FAD-oxidoreductase/Apoptosis"/>
</dbReference>
<comment type="cofactor">
    <cofactor evidence="1">
        <name>FAD</name>
        <dbReference type="ChEBI" id="CHEBI:57692"/>
    </cofactor>
</comment>
<evidence type="ECO:0000313" key="8">
    <source>
        <dbReference type="Proteomes" id="UP000706122"/>
    </source>
</evidence>
<dbReference type="InterPro" id="IPR023753">
    <property type="entry name" value="FAD/NAD-binding_dom"/>
</dbReference>
<evidence type="ECO:0000256" key="4">
    <source>
        <dbReference type="ARBA" id="ARBA00023002"/>
    </source>
</evidence>
<dbReference type="PRINTS" id="PR00368">
    <property type="entry name" value="FADPNR"/>
</dbReference>
<dbReference type="InterPro" id="IPR028202">
    <property type="entry name" value="Reductase_C"/>
</dbReference>
<protein>
    <submittedName>
        <fullName evidence="7">FAD-dependent oxidoreductase</fullName>
    </submittedName>
</protein>
<organism evidence="7 8">
    <name type="scientific">Rhodococcus hoagii</name>
    <name type="common">Corynebacterium equii</name>
    <dbReference type="NCBI Taxonomy" id="43767"/>
    <lineage>
        <taxon>Bacteria</taxon>
        <taxon>Bacillati</taxon>
        <taxon>Actinomycetota</taxon>
        <taxon>Actinomycetes</taxon>
        <taxon>Mycobacteriales</taxon>
        <taxon>Nocardiaceae</taxon>
        <taxon>Prescottella</taxon>
    </lineage>
</organism>
<dbReference type="GO" id="GO:0005737">
    <property type="term" value="C:cytoplasm"/>
    <property type="evidence" value="ECO:0007669"/>
    <property type="project" value="TreeGrafter"/>
</dbReference>
<dbReference type="Gene3D" id="3.30.390.30">
    <property type="match status" value="1"/>
</dbReference>
<keyword evidence="3" id="KW-0274">FAD</keyword>
<name>A0AAE2W4P3_RHOHA</name>
<dbReference type="GO" id="GO:0016651">
    <property type="term" value="F:oxidoreductase activity, acting on NAD(P)H"/>
    <property type="evidence" value="ECO:0007669"/>
    <property type="project" value="TreeGrafter"/>
</dbReference>
<dbReference type="Pfam" id="PF14759">
    <property type="entry name" value="Reductase_C"/>
    <property type="match status" value="1"/>
</dbReference>
<dbReference type="SUPFAM" id="SSF55424">
    <property type="entry name" value="FAD/NAD-linked reductases, dimerisation (C-terminal) domain"/>
    <property type="match status" value="1"/>
</dbReference>
<dbReference type="SUPFAM" id="SSF51905">
    <property type="entry name" value="FAD/NAD(P)-binding domain"/>
    <property type="match status" value="2"/>
</dbReference>